<dbReference type="Gene3D" id="2.130.10.10">
    <property type="entry name" value="YVTN repeat-like/Quinoprotein amine dehydrogenase"/>
    <property type="match status" value="2"/>
</dbReference>
<feature type="transmembrane region" description="Helical" evidence="19">
    <location>
        <begin position="1418"/>
        <end position="1440"/>
    </location>
</feature>
<keyword evidence="4 17" id="KW-0109">Calcium transport</keyword>
<feature type="transmembrane region" description="Helical" evidence="19">
    <location>
        <begin position="1323"/>
        <end position="1343"/>
    </location>
</feature>
<dbReference type="SMART" id="SM00320">
    <property type="entry name" value="WD40"/>
    <property type="match status" value="7"/>
</dbReference>
<dbReference type="InterPro" id="IPR027359">
    <property type="entry name" value="Volt_channel_dom_sf"/>
</dbReference>
<evidence type="ECO:0000256" key="19">
    <source>
        <dbReference type="SAM" id="Phobius"/>
    </source>
</evidence>
<dbReference type="InterPro" id="IPR014873">
    <property type="entry name" value="VDCC_a1su_IQ"/>
</dbReference>
<dbReference type="InterPro" id="IPR036285">
    <property type="entry name" value="PRP4-like_sf"/>
</dbReference>
<dbReference type="FunFam" id="1.10.287.70:FF:000059">
    <property type="entry name" value="Voltage-dependent N-type calcium channel subunit alpha"/>
    <property type="match status" value="1"/>
</dbReference>
<dbReference type="SUPFAM" id="SSF50978">
    <property type="entry name" value="WD40 repeat-like"/>
    <property type="match status" value="1"/>
</dbReference>
<dbReference type="PROSITE" id="PS50294">
    <property type="entry name" value="WD_REPEATS_REGION"/>
    <property type="match status" value="3"/>
</dbReference>
<dbReference type="FunFam" id="2.130.10.10:FF:001300">
    <property type="entry name" value="U4/U6 small nuclear ribonucleoprotein Prp4"/>
    <property type="match status" value="1"/>
</dbReference>
<keyword evidence="10 17" id="KW-0106">Calcium</keyword>
<keyword evidence="2" id="KW-0813">Transport</keyword>
<feature type="transmembrane region" description="Helical" evidence="19">
    <location>
        <begin position="883"/>
        <end position="901"/>
    </location>
</feature>
<evidence type="ECO:0000256" key="1">
    <source>
        <dbReference type="ARBA" id="ARBA00004141"/>
    </source>
</evidence>
<dbReference type="PRINTS" id="PR00167">
    <property type="entry name" value="CACHANNEL"/>
</dbReference>
<dbReference type="OrthoDB" id="431720at2759"/>
<dbReference type="CDD" id="cd00200">
    <property type="entry name" value="WD40"/>
    <property type="match status" value="1"/>
</dbReference>
<evidence type="ECO:0000256" key="7">
    <source>
        <dbReference type="ARBA" id="ARBA00022692"/>
    </source>
</evidence>
<dbReference type="PROSITE" id="PS00678">
    <property type="entry name" value="WD_REPEATS_1"/>
    <property type="match status" value="3"/>
</dbReference>
<dbReference type="GO" id="GO:0098793">
    <property type="term" value="C:presynapse"/>
    <property type="evidence" value="ECO:0007669"/>
    <property type="project" value="UniProtKB-ARBA"/>
</dbReference>
<keyword evidence="8" id="KW-0479">Metal-binding</keyword>
<keyword evidence="7 19" id="KW-0812">Transmembrane</keyword>
<dbReference type="FunFam" id="1.10.287.70:FF:000117">
    <property type="entry name" value="Voltage-gated Ca2+ channel, alpha subunit"/>
    <property type="match status" value="1"/>
</dbReference>
<dbReference type="InterPro" id="IPR001680">
    <property type="entry name" value="WD40_rpt"/>
</dbReference>
<dbReference type="SMART" id="SM00500">
    <property type="entry name" value="SFM"/>
    <property type="match status" value="1"/>
</dbReference>
<keyword evidence="21" id="KW-1185">Reference proteome</keyword>
<dbReference type="Pfam" id="PF00520">
    <property type="entry name" value="Ion_trans"/>
    <property type="match status" value="4"/>
</dbReference>
<evidence type="ECO:0000256" key="18">
    <source>
        <dbReference type="SAM" id="MobiDB-lite"/>
    </source>
</evidence>
<dbReference type="Pfam" id="PF16905">
    <property type="entry name" value="GPHH"/>
    <property type="match status" value="1"/>
</dbReference>
<dbReference type="InterPro" id="IPR019775">
    <property type="entry name" value="WD40_repeat_CS"/>
</dbReference>
<dbReference type="PANTHER" id="PTHR45628">
    <property type="entry name" value="VOLTAGE-DEPENDENT CALCIUM CHANNEL TYPE A SUBUNIT ALPHA-1"/>
    <property type="match status" value="1"/>
</dbReference>
<keyword evidence="14 19" id="KW-0472">Membrane</keyword>
<keyword evidence="12 19" id="KW-1133">Transmembrane helix</keyword>
<keyword evidence="9" id="KW-0677">Repeat</keyword>
<dbReference type="Gene3D" id="4.10.280.110">
    <property type="entry name" value="Pre-mRNA processing factor 4 domain"/>
    <property type="match status" value="1"/>
</dbReference>
<evidence type="ECO:0000313" key="21">
    <source>
        <dbReference type="Proteomes" id="UP001152795"/>
    </source>
</evidence>
<evidence type="ECO:0000256" key="10">
    <source>
        <dbReference type="ARBA" id="ARBA00022837"/>
    </source>
</evidence>
<evidence type="ECO:0000256" key="2">
    <source>
        <dbReference type="ARBA" id="ARBA00022448"/>
    </source>
</evidence>
<feature type="transmembrane region" description="Helical" evidence="19">
    <location>
        <begin position="1537"/>
        <end position="1561"/>
    </location>
</feature>
<feature type="transmembrane region" description="Helical" evidence="19">
    <location>
        <begin position="1830"/>
        <end position="1854"/>
    </location>
</feature>
<dbReference type="Gene3D" id="6.10.250.2500">
    <property type="match status" value="1"/>
</dbReference>
<feature type="region of interest" description="Disordered" evidence="18">
    <location>
        <begin position="31"/>
        <end position="58"/>
    </location>
</feature>
<dbReference type="Gene3D" id="1.20.120.350">
    <property type="entry name" value="Voltage-gated potassium channels. Chain C"/>
    <property type="match status" value="4"/>
</dbReference>
<dbReference type="InterPro" id="IPR014906">
    <property type="entry name" value="PRP4-like"/>
</dbReference>
<feature type="transmembrane region" description="Helical" evidence="19">
    <location>
        <begin position="1741"/>
        <end position="1759"/>
    </location>
</feature>
<feature type="transmembrane region" description="Helical" evidence="19">
    <location>
        <begin position="491"/>
        <end position="509"/>
    </location>
</feature>
<evidence type="ECO:0000256" key="11">
    <source>
        <dbReference type="ARBA" id="ARBA00022882"/>
    </source>
</evidence>
<feature type="region of interest" description="Disordered" evidence="18">
    <location>
        <begin position="1118"/>
        <end position="1140"/>
    </location>
</feature>
<keyword evidence="16" id="KW-0407">Ion channel</keyword>
<keyword evidence="13" id="KW-0406">Ion transport</keyword>
<feature type="region of interest" description="Disordered" evidence="18">
    <location>
        <begin position="1159"/>
        <end position="1191"/>
    </location>
</feature>
<dbReference type="SUPFAM" id="SSF81324">
    <property type="entry name" value="Voltage-gated potassium channels"/>
    <property type="match status" value="4"/>
</dbReference>
<dbReference type="InterPro" id="IPR031649">
    <property type="entry name" value="GPHH_dom"/>
</dbReference>
<evidence type="ECO:0000256" key="6">
    <source>
        <dbReference type="ARBA" id="ARBA00022673"/>
    </source>
</evidence>
<evidence type="ECO:0000256" key="4">
    <source>
        <dbReference type="ARBA" id="ARBA00022568"/>
    </source>
</evidence>
<name>A0A7D9E591_PARCT</name>
<dbReference type="Pfam" id="PF00400">
    <property type="entry name" value="WD40"/>
    <property type="match status" value="6"/>
</dbReference>
<evidence type="ECO:0000256" key="16">
    <source>
        <dbReference type="ARBA" id="ARBA00023303"/>
    </source>
</evidence>
<dbReference type="Gene3D" id="6.10.250.2180">
    <property type="match status" value="1"/>
</dbReference>
<dbReference type="FunFam" id="1.10.287.70:FF:000068">
    <property type="entry name" value="Voltage-dependent N-type calcium channel subunit alpha"/>
    <property type="match status" value="1"/>
</dbReference>
<evidence type="ECO:0000256" key="13">
    <source>
        <dbReference type="ARBA" id="ARBA00023065"/>
    </source>
</evidence>
<keyword evidence="15" id="KW-0325">Glycoprotein</keyword>
<feature type="region of interest" description="Disordered" evidence="18">
    <location>
        <begin position="1210"/>
        <end position="1240"/>
    </location>
</feature>
<feature type="non-terminal residue" evidence="20">
    <location>
        <position position="2029"/>
    </location>
</feature>
<protein>
    <submittedName>
        <fullName evidence="20">Voltage-dependent N-type calcium channel subunit alpha-1B-like isoform X1</fullName>
    </submittedName>
</protein>
<comment type="similarity">
    <text evidence="17">Belongs to the calcium channel alpha-1 subunit (TC 1.A.1.11) family.</text>
</comment>
<feature type="transmembrane region" description="Helical" evidence="19">
    <location>
        <begin position="556"/>
        <end position="576"/>
    </location>
</feature>
<dbReference type="InterPro" id="IPR005821">
    <property type="entry name" value="Ion_trans_dom"/>
</dbReference>
<evidence type="ECO:0000256" key="3">
    <source>
        <dbReference type="ARBA" id="ARBA00022553"/>
    </source>
</evidence>
<evidence type="ECO:0000256" key="14">
    <source>
        <dbReference type="ARBA" id="ARBA00023136"/>
    </source>
</evidence>
<dbReference type="PANTHER" id="PTHR45628:SF7">
    <property type="entry name" value="VOLTAGE-DEPENDENT CALCIUM CHANNEL TYPE A SUBUNIT ALPHA-1"/>
    <property type="match status" value="1"/>
</dbReference>
<dbReference type="InterPro" id="IPR036322">
    <property type="entry name" value="WD40_repeat_dom_sf"/>
</dbReference>
<feature type="transmembrane region" description="Helical" evidence="19">
    <location>
        <begin position="530"/>
        <end position="550"/>
    </location>
</feature>
<dbReference type="Pfam" id="PF08763">
    <property type="entry name" value="Ca_chan_IQ"/>
    <property type="match status" value="1"/>
</dbReference>
<keyword evidence="6 17" id="KW-0107">Calcium channel</keyword>
<dbReference type="FunFam" id="1.20.120.350:FF:000009">
    <property type="entry name" value="Voltage-dependent T-type calcium channel subunit alpha"/>
    <property type="match status" value="1"/>
</dbReference>
<dbReference type="Gene3D" id="1.10.287.70">
    <property type="match status" value="4"/>
</dbReference>
<feature type="compositionally biased region" description="Basic and acidic residues" evidence="18">
    <location>
        <begin position="1221"/>
        <end position="1234"/>
    </location>
</feature>
<feature type="transmembrane region" description="Helical" evidence="19">
    <location>
        <begin position="1649"/>
        <end position="1668"/>
    </location>
</feature>
<feature type="transmembrane region" description="Helical" evidence="19">
    <location>
        <begin position="622"/>
        <end position="645"/>
    </location>
</feature>
<dbReference type="InterPro" id="IPR015943">
    <property type="entry name" value="WD40/YVTN_repeat-like_dom_sf"/>
</dbReference>
<evidence type="ECO:0000256" key="12">
    <source>
        <dbReference type="ARBA" id="ARBA00022989"/>
    </source>
</evidence>
<organism evidence="20 21">
    <name type="scientific">Paramuricea clavata</name>
    <name type="common">Red gorgonian</name>
    <name type="synonym">Violescent sea-whip</name>
    <dbReference type="NCBI Taxonomy" id="317549"/>
    <lineage>
        <taxon>Eukaryota</taxon>
        <taxon>Metazoa</taxon>
        <taxon>Cnidaria</taxon>
        <taxon>Anthozoa</taxon>
        <taxon>Octocorallia</taxon>
        <taxon>Malacalcyonacea</taxon>
        <taxon>Plexauridae</taxon>
        <taxon>Paramuricea</taxon>
    </lineage>
</organism>
<evidence type="ECO:0000256" key="5">
    <source>
        <dbReference type="ARBA" id="ARBA00022574"/>
    </source>
</evidence>
<keyword evidence="11 17" id="KW-0851">Voltage-gated channel</keyword>
<keyword evidence="5" id="KW-0853">WD repeat</keyword>
<evidence type="ECO:0000313" key="20">
    <source>
        <dbReference type="EMBL" id="CAB4001907.1"/>
    </source>
</evidence>
<sequence>MSDDENDVPAIKKQRIYFGSLEETIRELEKEHLKKSENQQNINVSDGQRLELSEDRNTERNQKLLADFEKRKKARTVVVPTNDAEVKARLRELEQPICLFGEGPAERRDRLRKLVAEFGGGLEKEQESDVKQEKKDEEVQEVWYHEGPPELKVSRMWIANFSLPRANERLKKARVLQARPDAEKAARTQELHKKLRALVNSCSQIGDDRPLSYCQFSPDSKMLATCSWSGLCKLWSVPDCSLIRTLRGHNSRVGGIVFHPQATVSLETSAPCMASCGADGDVRLWNMESETPIANIEGHDKRVSRIAYHPSGRFLATCCFDYSWRLWDLDQLKEVLHQEGHSREVYHIAFHPDGSLTGTCGLDARGLVWDLRTGQCVMPLDGHLQKVLAIDFAPNGNHVATGSEDQKIMIWDLRKRKAIYTIPAHTNLISFVKFHDQYLLSGSYDCKVKVWTHPGWIPLKTLAGHEQKVSCVDISSGNILFILYTFYPKTLQIDIILLAVASNCVVLALDAPLPSNDKSAISDELEKSEIFFLVIFTIEAILKIVALGFVLHPGSYLRNGWNILDFIVVITGYISLRQFGNDSFGDVKPLRAVRVLRPLKLVSGTPSLQVVMKSIMRAMVPLLQVLILTMFVIVIYATVGLSFLVDKFHATCYNNITDEIVPVGETVQPCDYKSNGMFTGRQCNSSNNEICRQVWAGPNGGISTFDNILLAILTVSQCITMEGWTDVMYSTFYATDSESYFYTIYYVSLILIGSFFMLNLVLGVLSGEFAKERERVETRRNFFKLRREQKVDREVEQYLEWISRAEEIIVEDLVTRQNEGETDSNQNRPIPPDFVFNPISILAVDGGQVPRLNLAERHKRFPRFRLKERLMRIRVRRLVKHEGFFWAVVIIVLLNTISLATEHYNQQEWMTEFQDKAEIMFLSIFVMEMLLKIYGLGPSTYFRSTFNTFDFVVIIFGLFELIIQKPLGISVLRCLRLLRIFKMTSYWSSLRNLVRSLVSSIKSILSLLFLLFLFVVIFALLGMQFFGGKFVSDTEQPRTNFDDFPNAMLAVFQILTGEDWNSVMYHGIDAYGGAKDPKGLACGLYFVLLVIIGNYTLLNVFLAIAVDNLANAHVLTEDEENERLKREARNEQLEGSERKTSHWQEIGNMTKTLALVKSWTSDPPTEETHCDANGEDGVDGSSTSNGRTKKELTKNLMKNINKYRKAIGDDQDVEAQQPDPHQSHREGATRRRSEGQTVTRALKGRKSKVRKLKKKVPIIRVKSLFLFGPENKFRRVCHYIVNLRHFDNFMLVVIICSSILLAVEDPVDEYSERNKVIRYFDYIFTSIFAFEVFVKLIDLGAVLHPGSYFRSKWNFIDALVVCCNIASLVLSQTQSNVSGQYFVKVLRVLRVFRPLKMMNKLKKLEAVFRCMWYSFKNVANILLITVLFLFIFAVIGVQLFQGKFFYCTDPSKMFEDECKGQYFEYNQGADNIDLTNQVKVKERLWKLRDFHFNNVFHAMLTLYTSATGEGWPSAMQHTMDVTALNQGPIRNYSVENALFYISFVVVFSFFFLNIFVALVILTFQEQGEKELVNSELDRNQRDCISFVIRAKPSETFMPADKKTWSYKVWLVVVSKPFELFIMALIILNTIVLMMEYYDQPDDYMNMCNYFNAALTFLFTMEAALKLFAFKLSYFRDSWNVFDFIVVVGSILDTSLTFGKTYDLPFDPSMFRLFRAARLIKILKQGAGIRVLLWTFLQSFKALPYVTLLIFLVFFIYAVIGMQIFGKIKLDDSTQINKYNNFQDIARSLLLLFRSSTGENWQEIMLSCSDGAMCDERANPQSKTCGSTTWAIAYFCTFIFLCMFFMLNLFVAVIMDNFEYLTRDQSILGPHHLDEFVQIWSAYDPAATGEIHYSKVYEMMTRLSPPVGFGKKCPKMVAYKRLIKMNMPLDENETIQFTTTLFALVRTSLQIRMTGNMNANDTKLRKMITQDWPNIMPRVLDKMIPKQSVLSCHQMTVGKIYCAKLMVENYRQNKRRKQFDILDDDEFRRQ</sequence>
<accession>A0A7D9E591</accession>
<dbReference type="SUPFAM" id="SSF158230">
    <property type="entry name" value="PRP4-like"/>
    <property type="match status" value="1"/>
</dbReference>
<evidence type="ECO:0000256" key="17">
    <source>
        <dbReference type="RuleBase" id="RU003808"/>
    </source>
</evidence>
<feature type="transmembrane region" description="Helical" evidence="19">
    <location>
        <begin position="1084"/>
        <end position="1106"/>
    </location>
</feature>
<evidence type="ECO:0000256" key="15">
    <source>
        <dbReference type="ARBA" id="ARBA00023180"/>
    </source>
</evidence>
<evidence type="ECO:0000256" key="9">
    <source>
        <dbReference type="ARBA" id="ARBA00022737"/>
    </source>
</evidence>
<dbReference type="GO" id="GO:0098703">
    <property type="term" value="P:calcium ion import across plasma membrane"/>
    <property type="evidence" value="ECO:0007669"/>
    <property type="project" value="TreeGrafter"/>
</dbReference>
<dbReference type="FunFam" id="1.20.120.350:FF:000001">
    <property type="entry name" value="Voltage-dependent L-type calcium channel subunit alpha"/>
    <property type="match status" value="1"/>
</dbReference>
<feature type="compositionally biased region" description="Basic and acidic residues" evidence="18">
    <location>
        <begin position="48"/>
        <end position="58"/>
    </location>
</feature>
<feature type="transmembrane region" description="Helical" evidence="19">
    <location>
        <begin position="1617"/>
        <end position="1637"/>
    </location>
</feature>
<feature type="transmembrane region" description="Helical" evidence="19">
    <location>
        <begin position="1004"/>
        <end position="1026"/>
    </location>
</feature>
<dbReference type="GO" id="GO:0005891">
    <property type="term" value="C:voltage-gated calcium channel complex"/>
    <property type="evidence" value="ECO:0007669"/>
    <property type="project" value="InterPro"/>
</dbReference>
<feature type="compositionally biased region" description="Basic and acidic residues" evidence="18">
    <location>
        <begin position="1122"/>
        <end position="1140"/>
    </location>
</feature>
<dbReference type="InterPro" id="IPR002077">
    <property type="entry name" value="VDCCAlpha1"/>
</dbReference>
<evidence type="ECO:0000256" key="8">
    <source>
        <dbReference type="ARBA" id="ARBA00022723"/>
    </source>
</evidence>
<feature type="transmembrane region" description="Helical" evidence="19">
    <location>
        <begin position="1285"/>
        <end position="1303"/>
    </location>
</feature>
<dbReference type="Pfam" id="PF08799">
    <property type="entry name" value="PRP4"/>
    <property type="match status" value="1"/>
</dbReference>
<dbReference type="SMART" id="SM01062">
    <property type="entry name" value="Ca_chan_IQ"/>
    <property type="match status" value="1"/>
</dbReference>
<keyword evidence="3" id="KW-0597">Phosphoprotein</keyword>
<comment type="caution">
    <text evidence="20">The sequence shown here is derived from an EMBL/GenBank/DDBJ whole genome shotgun (WGS) entry which is preliminary data.</text>
</comment>
<dbReference type="GO" id="GO:0008331">
    <property type="term" value="F:high voltage-gated calcium channel activity"/>
    <property type="evidence" value="ECO:0007669"/>
    <property type="project" value="TreeGrafter"/>
</dbReference>
<comment type="subcellular location">
    <subcellularLocation>
        <location evidence="1 17">Membrane</location>
        <topology evidence="1 17">Multi-pass membrane protein</topology>
    </subcellularLocation>
</comment>
<dbReference type="GO" id="GO:0046872">
    <property type="term" value="F:metal ion binding"/>
    <property type="evidence" value="ECO:0007669"/>
    <property type="project" value="UniProtKB-KW"/>
</dbReference>
<dbReference type="FunFam" id="1.10.287.70:FF:000007">
    <property type="entry name" value="Voltage-dependent L-type calcium channel subunit alpha"/>
    <property type="match status" value="1"/>
</dbReference>
<dbReference type="PROSITE" id="PS50082">
    <property type="entry name" value="WD_REPEATS_2"/>
    <property type="match status" value="5"/>
</dbReference>
<dbReference type="EMBL" id="CACRXK020004205">
    <property type="protein sequence ID" value="CAB4001907.1"/>
    <property type="molecule type" value="Genomic_DNA"/>
</dbReference>
<dbReference type="FunFam" id="1.20.120.350:FF:000011">
    <property type="entry name" value="Voltage-dependent N-type calcium channel subunit alpha"/>
    <property type="match status" value="1"/>
</dbReference>
<feature type="transmembrane region" description="Helical" evidence="19">
    <location>
        <begin position="744"/>
        <end position="765"/>
    </location>
</feature>
<reference evidence="20" key="1">
    <citation type="submission" date="2020-04" db="EMBL/GenBank/DDBJ databases">
        <authorList>
            <person name="Alioto T."/>
            <person name="Alioto T."/>
            <person name="Gomez Garrido J."/>
        </authorList>
    </citation>
    <scope>NUCLEOTIDE SEQUENCE</scope>
    <source>
        <strain evidence="20">A484AB</strain>
    </source>
</reference>
<gene>
    <name evidence="20" type="ORF">PACLA_8A037202</name>
</gene>
<feature type="transmembrane region" description="Helical" evidence="19">
    <location>
        <begin position="951"/>
        <end position="975"/>
    </location>
</feature>
<dbReference type="FunFam" id="2.130.10.10:FF:000411">
    <property type="entry name" value="U4/U6 small nuclear ribonucleoprotein Prp4"/>
    <property type="match status" value="1"/>
</dbReference>
<dbReference type="InterPro" id="IPR050599">
    <property type="entry name" value="VDCC_alpha-1_subunit"/>
</dbReference>
<proteinExistence type="inferred from homology"/>
<dbReference type="Proteomes" id="UP001152795">
    <property type="component" value="Unassembled WGS sequence"/>
</dbReference>